<feature type="domain" description="Protein kinase" evidence="6">
    <location>
        <begin position="1"/>
        <end position="270"/>
    </location>
</feature>
<reference evidence="8 9" key="1">
    <citation type="journal article" date="2007" name="Nat. Biotechnol.">
        <title>Complete genome sequence of the myxobacterium Sorangium cellulosum.</title>
        <authorList>
            <person name="Schneiker S."/>
            <person name="Perlova O."/>
            <person name="Kaiser O."/>
            <person name="Gerth K."/>
            <person name="Alici A."/>
            <person name="Altmeyer M.O."/>
            <person name="Bartels D."/>
            <person name="Bekel T."/>
            <person name="Beyer S."/>
            <person name="Bode E."/>
            <person name="Bode H.B."/>
            <person name="Bolten C.J."/>
            <person name="Choudhuri J.V."/>
            <person name="Doss S."/>
            <person name="Elnakady Y.A."/>
            <person name="Frank B."/>
            <person name="Gaigalat L."/>
            <person name="Goesmann A."/>
            <person name="Groeger C."/>
            <person name="Gross F."/>
            <person name="Jelsbak L."/>
            <person name="Jelsbak L."/>
            <person name="Kalinowski J."/>
            <person name="Kegler C."/>
            <person name="Knauber T."/>
            <person name="Konietzny S."/>
            <person name="Kopp M."/>
            <person name="Krause L."/>
            <person name="Krug D."/>
            <person name="Linke B."/>
            <person name="Mahmud T."/>
            <person name="Martinez-Arias R."/>
            <person name="McHardy A.C."/>
            <person name="Merai M."/>
            <person name="Meyer F."/>
            <person name="Mormann S."/>
            <person name="Munoz-Dorado J."/>
            <person name="Perez J."/>
            <person name="Pradella S."/>
            <person name="Rachid S."/>
            <person name="Raddatz G."/>
            <person name="Rosenau F."/>
            <person name="Rueckert C."/>
            <person name="Sasse F."/>
            <person name="Scharfe M."/>
            <person name="Schuster S.C."/>
            <person name="Suen G."/>
            <person name="Treuner-Lange A."/>
            <person name="Velicer G.J."/>
            <person name="Vorholter F.-J."/>
            <person name="Weissman K.J."/>
            <person name="Welch R.D."/>
            <person name="Wenzel S.C."/>
            <person name="Whitworth D.E."/>
            <person name="Wilhelm S."/>
            <person name="Wittmann C."/>
            <person name="Bloecker H."/>
            <person name="Puehler A."/>
            <person name="Mueller R."/>
        </authorList>
    </citation>
    <scope>NUCLEOTIDE SEQUENCE [LARGE SCALE GENOMIC DNA]</scope>
    <source>
        <strain evidence="9">So ce56</strain>
    </source>
</reference>
<dbReference type="BioCyc" id="SCEL448385:SCE_RS29995-MONOMER"/>
<dbReference type="EC" id="2.7.13.3" evidence="2"/>
<dbReference type="SUPFAM" id="SSF47384">
    <property type="entry name" value="Homodimeric domain of signal transducing histidine kinase"/>
    <property type="match status" value="1"/>
</dbReference>
<dbReference type="eggNOG" id="COG0515">
    <property type="taxonomic scope" value="Bacteria"/>
</dbReference>
<dbReference type="SUPFAM" id="SSF55781">
    <property type="entry name" value="GAF domain-like"/>
    <property type="match status" value="1"/>
</dbReference>
<dbReference type="Pfam" id="PF13191">
    <property type="entry name" value="AAA_16"/>
    <property type="match status" value="1"/>
</dbReference>
<dbReference type="SUPFAM" id="SSF56112">
    <property type="entry name" value="Protein kinase-like (PK-like)"/>
    <property type="match status" value="1"/>
</dbReference>
<dbReference type="InterPro" id="IPR036890">
    <property type="entry name" value="HATPase_C_sf"/>
</dbReference>
<sequence>MQILLGYDVTATVVEETRTATYRAIGSADGQPALIKALHVAYPTLLDITRIKHEHQLAQMLDSPYILKVQRLEKHQGVPVLVLEDFAGEPLHAAIPAEGLDIELLLRVAIQLCRALEALNEREITHKNIHPGSILFDRETGRAKLTDFSIASRLPRESQTIESVARIEGPLAYMSPEQTGRMNRALDHRTDFYSLGATLYQMLTGRPPFLATDLLELVHCHIARRPTPPEEVRPGVPAALSSVVMRLLAKAAEDRYQSARGLRIDLETCLAEWSSAGEIAPFPTGRQDRSERLQFPQKLYGRDAEIAALTGAFERVARGATEIVLVHGYSGVGKSTLVNELHRLVVGQTGSFLSGKFDQFNRGLPYSSLIEAFRQSIRQLLAEDEARLSVWRARLGRALGPNGQIIVDVIPELELVLGQQPAVPQLGPAESQNRFRQVFQSFIQAFAQREHLLVLFLDDLQWADAASLDLLRYLSANPASGYLLLIGAYRDNEVTDGHPLGRAFERLQLEATRVTHLALAPLSQDDLTGWLVDVLSCTAERAGPLASLLASKTHGNPFFVMEFLKTLHQERLLVFDPALSDERGVGAWRWDMDQLRSVGVTDNVVDLLVGQLQRLPLAAQSAVKLAACVGSRFDSNILSIVYERSPRETADALWEAVQAGLILPTDQSYKLLLGAEPGDPFDASLEELAVPYEFLHDRVQQAAYSLIPDQDRKKTHLDIGRLLRQRLPAERVAERLFEVVNHLNAGAEVVRDTTERQEIAQLNLTAGRKAKASAAYEPALRYLAAGTELVGAEGWSRCHELTFALHLERAECDYLMTRFADADERFALLLRNARADDERVAVHTARVTQLLHLCQYEQAVETGLLALQLLGIRLSSKPHMGEVLLELAQVRWKLRGRQISELSELPDRMTPEIRAAMGLLITLWFPAYLLQREQLIGLIILKLVQLSLTYGNTEASSFAFACFGMFNSSVFRDPKTGAAYGKLALVLARKFNDPSVTCRTLFVIASFLEVFSSHLREALDLLAEAIQCAVDSGNLVQASYCMCLNIYWTSLVDTPIAEVAAQARRYLEFGRRTDAQKVIQCMQITLRWTRELQDADPSALRSKEHSLEPDAYVTEDMQRAQHLLLALQIGYLFERYDEVVEIASRLEAYKDMLDPSSAFVPHHAFYRALAALSLVPDADGADRRRLRGAIDKAKRILHKWAEHSAVNARHKVALVLAEEARVEGRSRQAARLYDDAISAARKSEYLHEVALACERAALFHLSRGKPQLAGAYLQEARGCYLTWGAHTKVRALDEQYPVLLMRSSPAQVKHQSGAAVPVSPTPQDLDLTTVVKASQVLSSEIMLGRLLDRIMQIMLENAGAEKGVLLIKEAGQLVIEAKGTIASGEVTVLQSIPMDQSPDLPHALVNYVARTRESVVLRDAARDERLVSDPYVVRCQPRSVLCAPLVHQGQLVGVLYLENNLITDTFTSDRLKVLRLLSSQVAISIENARLYNDLERKVEERTEELKRKNIALASTLEHLQQTQQQLIQAEKMASLGNLTAGVAHELKNPLNFVNNFAELSIRFSDELVGLSTELHLDGPRTGEVMAKIREVLPMLRINANKIAEHGKRANAIVNNMLLHSRVLSGVREPVNLNALVEKSVELAMVGKLAATPALDVVVEKEFDASLPPVEVMDQELARVIINLVNNALYSVGERVRAEGGAAAEPPRIRVSTRRVGSIAEIRIWDNGTGIPELIRERIFDPFFTTKPNGQGTGLGLSICYEIVRHGHGGVIRLGSTEKGRHAEFIVELPMRSPASRPSAAAPVDDVAVDPLSRHRS</sequence>
<dbReference type="SMART" id="SM00382">
    <property type="entry name" value="AAA"/>
    <property type="match status" value="1"/>
</dbReference>
<dbReference type="GO" id="GO:0000155">
    <property type="term" value="F:phosphorelay sensor kinase activity"/>
    <property type="evidence" value="ECO:0007669"/>
    <property type="project" value="InterPro"/>
</dbReference>
<dbReference type="InterPro" id="IPR029016">
    <property type="entry name" value="GAF-like_dom_sf"/>
</dbReference>
<evidence type="ECO:0000256" key="3">
    <source>
        <dbReference type="ARBA" id="ARBA00022553"/>
    </source>
</evidence>
<dbReference type="PROSITE" id="PS50109">
    <property type="entry name" value="HIS_KIN"/>
    <property type="match status" value="1"/>
</dbReference>
<dbReference type="InterPro" id="IPR011009">
    <property type="entry name" value="Kinase-like_dom_sf"/>
</dbReference>
<keyword evidence="8" id="KW-0808">Transferase</keyword>
<dbReference type="Pfam" id="PF01590">
    <property type="entry name" value="GAF"/>
    <property type="match status" value="1"/>
</dbReference>
<dbReference type="Gene3D" id="3.40.50.300">
    <property type="entry name" value="P-loop containing nucleotide triphosphate hydrolases"/>
    <property type="match status" value="1"/>
</dbReference>
<gene>
    <name evidence="8" type="ordered locus">sce5838</name>
</gene>
<dbReference type="KEGG" id="scl:sce5838"/>
<dbReference type="Gene3D" id="3.30.565.10">
    <property type="entry name" value="Histidine kinase-like ATPase, C-terminal domain"/>
    <property type="match status" value="1"/>
</dbReference>
<dbReference type="SMART" id="SM00387">
    <property type="entry name" value="HATPase_c"/>
    <property type="match status" value="1"/>
</dbReference>
<dbReference type="InterPro" id="IPR003593">
    <property type="entry name" value="AAA+_ATPase"/>
</dbReference>
<dbReference type="eggNOG" id="COG3899">
    <property type="taxonomic scope" value="Bacteria"/>
</dbReference>
<dbReference type="Pfam" id="PF02518">
    <property type="entry name" value="HATPase_c"/>
    <property type="match status" value="1"/>
</dbReference>
<dbReference type="InterPro" id="IPR003018">
    <property type="entry name" value="GAF"/>
</dbReference>
<dbReference type="PANTHER" id="PTHR43642:SF1">
    <property type="entry name" value="HYBRID SIGNAL TRANSDUCTION HISTIDINE KINASE G"/>
    <property type="match status" value="1"/>
</dbReference>
<feature type="coiled-coil region" evidence="4">
    <location>
        <begin position="1491"/>
        <end position="1532"/>
    </location>
</feature>
<evidence type="ECO:0000259" key="6">
    <source>
        <dbReference type="PROSITE" id="PS50011"/>
    </source>
</evidence>
<dbReference type="STRING" id="448385.sce5838"/>
<dbReference type="GO" id="GO:0005524">
    <property type="term" value="F:ATP binding"/>
    <property type="evidence" value="ECO:0007669"/>
    <property type="project" value="InterPro"/>
</dbReference>
<dbReference type="InterPro" id="IPR053159">
    <property type="entry name" value="Hybrid_Histidine_Kinase"/>
</dbReference>
<dbReference type="Pfam" id="PF00069">
    <property type="entry name" value="Pkinase"/>
    <property type="match status" value="1"/>
</dbReference>
<evidence type="ECO:0000256" key="1">
    <source>
        <dbReference type="ARBA" id="ARBA00000085"/>
    </source>
</evidence>
<dbReference type="InterPro" id="IPR005467">
    <property type="entry name" value="His_kinase_dom"/>
</dbReference>
<keyword evidence="3" id="KW-0597">Phosphoprotein</keyword>
<organism evidence="8 9">
    <name type="scientific">Sorangium cellulosum (strain So ce56)</name>
    <name type="common">Polyangium cellulosum (strain So ce56)</name>
    <dbReference type="NCBI Taxonomy" id="448385"/>
    <lineage>
        <taxon>Bacteria</taxon>
        <taxon>Pseudomonadati</taxon>
        <taxon>Myxococcota</taxon>
        <taxon>Polyangia</taxon>
        <taxon>Polyangiales</taxon>
        <taxon>Polyangiaceae</taxon>
        <taxon>Sorangium</taxon>
    </lineage>
</organism>
<dbReference type="EMBL" id="AM746676">
    <property type="protein sequence ID" value="CAN96001.1"/>
    <property type="molecule type" value="Genomic_DNA"/>
</dbReference>
<dbReference type="PRINTS" id="PR00344">
    <property type="entry name" value="BCTRLSENSOR"/>
</dbReference>
<comment type="catalytic activity">
    <reaction evidence="1">
        <text>ATP + protein L-histidine = ADP + protein N-phospho-L-histidine.</text>
        <dbReference type="EC" id="2.7.13.3"/>
    </reaction>
</comment>
<evidence type="ECO:0000313" key="9">
    <source>
        <dbReference type="Proteomes" id="UP000002139"/>
    </source>
</evidence>
<keyword evidence="4" id="KW-0175">Coiled coil</keyword>
<dbReference type="PROSITE" id="PS50011">
    <property type="entry name" value="PROTEIN_KINASE_DOM"/>
    <property type="match status" value="1"/>
</dbReference>
<evidence type="ECO:0000256" key="5">
    <source>
        <dbReference type="SAM" id="MobiDB-lite"/>
    </source>
</evidence>
<dbReference type="InterPro" id="IPR041664">
    <property type="entry name" value="AAA_16"/>
</dbReference>
<evidence type="ECO:0000256" key="2">
    <source>
        <dbReference type="ARBA" id="ARBA00012438"/>
    </source>
</evidence>
<evidence type="ECO:0000259" key="7">
    <source>
        <dbReference type="PROSITE" id="PS50109"/>
    </source>
</evidence>
<dbReference type="CDD" id="cd14014">
    <property type="entry name" value="STKc_PknB_like"/>
    <property type="match status" value="1"/>
</dbReference>
<accession>A9G8J3</accession>
<dbReference type="Gene3D" id="1.10.510.10">
    <property type="entry name" value="Transferase(Phosphotransferase) domain 1"/>
    <property type="match status" value="1"/>
</dbReference>
<dbReference type="Proteomes" id="UP000002139">
    <property type="component" value="Chromosome"/>
</dbReference>
<dbReference type="SUPFAM" id="SSF52540">
    <property type="entry name" value="P-loop containing nucleoside triphosphate hydrolases"/>
    <property type="match status" value="1"/>
</dbReference>
<feature type="compositionally biased region" description="Low complexity" evidence="5">
    <location>
        <begin position="1794"/>
        <end position="1810"/>
    </location>
</feature>
<evidence type="ECO:0000313" key="8">
    <source>
        <dbReference type="EMBL" id="CAN96001.1"/>
    </source>
</evidence>
<dbReference type="Gene3D" id="3.30.450.40">
    <property type="match status" value="1"/>
</dbReference>
<dbReference type="OrthoDB" id="5476122at2"/>
<dbReference type="SUPFAM" id="SSF55874">
    <property type="entry name" value="ATPase domain of HSP90 chaperone/DNA topoisomerase II/histidine kinase"/>
    <property type="match status" value="1"/>
</dbReference>
<dbReference type="InterPro" id="IPR003594">
    <property type="entry name" value="HATPase_dom"/>
</dbReference>
<protein>
    <recommendedName>
        <fullName evidence="2">histidine kinase</fullName>
        <ecNumber evidence="2">2.7.13.3</ecNumber>
    </recommendedName>
</protein>
<dbReference type="Gene3D" id="1.10.287.130">
    <property type="match status" value="1"/>
</dbReference>
<dbReference type="InterPro" id="IPR000719">
    <property type="entry name" value="Prot_kinase_dom"/>
</dbReference>
<dbReference type="InterPro" id="IPR003661">
    <property type="entry name" value="HisK_dim/P_dom"/>
</dbReference>
<dbReference type="InterPro" id="IPR004358">
    <property type="entry name" value="Sig_transdc_His_kin-like_C"/>
</dbReference>
<dbReference type="SMART" id="SM00388">
    <property type="entry name" value="HisKA"/>
    <property type="match status" value="1"/>
</dbReference>
<dbReference type="CDD" id="cd00082">
    <property type="entry name" value="HisKA"/>
    <property type="match status" value="1"/>
</dbReference>
<feature type="region of interest" description="Disordered" evidence="5">
    <location>
        <begin position="1794"/>
        <end position="1816"/>
    </location>
</feature>
<evidence type="ECO:0000256" key="4">
    <source>
        <dbReference type="SAM" id="Coils"/>
    </source>
</evidence>
<dbReference type="HOGENOM" id="CLU_000445_34_2_7"/>
<keyword evidence="9" id="KW-1185">Reference proteome</keyword>
<keyword evidence="8" id="KW-0418">Kinase</keyword>
<dbReference type="RefSeq" id="WP_012238466.1">
    <property type="nucleotide sequence ID" value="NC_010162.1"/>
</dbReference>
<dbReference type="InterPro" id="IPR027417">
    <property type="entry name" value="P-loop_NTPase"/>
</dbReference>
<dbReference type="PANTHER" id="PTHR43642">
    <property type="entry name" value="HYBRID SIGNAL TRANSDUCTION HISTIDINE KINASE G"/>
    <property type="match status" value="1"/>
</dbReference>
<feature type="domain" description="Histidine kinase" evidence="7">
    <location>
        <begin position="1541"/>
        <end position="1792"/>
    </location>
</feature>
<dbReference type="InterPro" id="IPR036097">
    <property type="entry name" value="HisK_dim/P_sf"/>
</dbReference>
<name>A9G8J3_SORC5</name>
<proteinExistence type="predicted"/>
<dbReference type="eggNOG" id="COG4191">
    <property type="taxonomic scope" value="Bacteria"/>
</dbReference>
<dbReference type="SMART" id="SM00065">
    <property type="entry name" value="GAF"/>
    <property type="match status" value="1"/>
</dbReference>